<dbReference type="PANTHER" id="PTHR12022">
    <property type="entry name" value="UBIQUINOL-CYTOCHROME C REDUCTASE COMPLEX 14 KD PROTEIN"/>
    <property type="match status" value="1"/>
</dbReference>
<proteinExistence type="inferred from homology"/>
<dbReference type="FunFam" id="1.10.1090.10:FF:000001">
    <property type="entry name" value="Cytochrome b-c1 complex subunit 7"/>
    <property type="match status" value="1"/>
</dbReference>
<dbReference type="KEGG" id="cfo:105258476"/>
<dbReference type="OrthoDB" id="425749at2759"/>
<comment type="similarity">
    <text evidence="2 12">Belongs to the UQCRB/QCR7 family.</text>
</comment>
<comment type="subunit">
    <text evidence="11">Component of the ubiquinol-cytochrome c oxidoreductase (cytochrome b-c1 complex, complex III, CIII), a multisubunit enzyme composed of 11 subunits. The complex is composed of 3 respiratory subunits cytochrome b, cytochrome c1 and Rieske protein UQCRFS1, 2 core protein subunits UQCRC1/QCR1 and UQCRC2/QCR2, and 6 low-molecular weight protein subunits UQCRH/QCR6, UQCRB/QCR7, UQCRQ/QCR8, UQCR10/QCR9, UQCR11/QCR10 and subunit 9, the cleavage product of Rieske protein UQCRFS1. The complex exists as an obligatory dimer and forms supercomplexes (SCs) in the inner mitochondrial membrane with NADH-ubiquinone oxidoreductase (complex I, CI) and cytochrome c oxidase (complex IV, CIV), resulting in different assemblies (supercomplex SCI(1)III(2)IV(1) and megacomplex MCI(2)III(2)IV(2)).</text>
</comment>
<organism evidence="14">
    <name type="scientific">Camponotus floridanus</name>
    <name type="common">Florida carpenter ant</name>
    <dbReference type="NCBI Taxonomy" id="104421"/>
    <lineage>
        <taxon>Eukaryota</taxon>
        <taxon>Metazoa</taxon>
        <taxon>Ecdysozoa</taxon>
        <taxon>Arthropoda</taxon>
        <taxon>Hexapoda</taxon>
        <taxon>Insecta</taxon>
        <taxon>Pterygota</taxon>
        <taxon>Neoptera</taxon>
        <taxon>Endopterygota</taxon>
        <taxon>Hymenoptera</taxon>
        <taxon>Apocrita</taxon>
        <taxon>Aculeata</taxon>
        <taxon>Formicoidea</taxon>
        <taxon>Formicidae</taxon>
        <taxon>Formicinae</taxon>
        <taxon>Camponotus</taxon>
    </lineage>
</organism>
<dbReference type="GO" id="GO:0006122">
    <property type="term" value="P:mitochondrial electron transport, ubiquinol to cytochrome c"/>
    <property type="evidence" value="ECO:0007669"/>
    <property type="project" value="InterPro"/>
</dbReference>
<comment type="function">
    <text evidence="12">Component of the ubiquinol-cytochrome c oxidoreductase, a multisubunit transmembrane complex that is part of the mitochondrial electron transport chain which drives oxidative phosphorylation.</text>
</comment>
<sequence length="107" mass="13117">MSKQMNRLISTNFRKWCYNLTGFNQYGLRRDDCLAENEDVKEALKRLPQHIVDERNFRIVRAMLLDTNKRLLPKEQWTKFEEDVPYLQPIVEEVKKEREEREKWNSE</sequence>
<keyword evidence="4 12" id="KW-0813">Transport</keyword>
<dbReference type="InterPro" id="IPR036544">
    <property type="entry name" value="QCR7_sf"/>
</dbReference>
<dbReference type="PANTHER" id="PTHR12022:SF0">
    <property type="entry name" value="CYTOCHROME B-C1 COMPLEX SUBUNIT 7"/>
    <property type="match status" value="1"/>
</dbReference>
<dbReference type="STRING" id="104421.E2B281"/>
<keyword evidence="7 12" id="KW-0249">Electron transport</keyword>
<evidence type="ECO:0000256" key="4">
    <source>
        <dbReference type="ARBA" id="ARBA00022448"/>
    </source>
</evidence>
<evidence type="ECO:0000256" key="2">
    <source>
        <dbReference type="ARBA" id="ARBA00008554"/>
    </source>
</evidence>
<reference evidence="13 14" key="1">
    <citation type="journal article" date="2010" name="Science">
        <title>Genomic comparison of the ants Camponotus floridanus and Harpegnathos saltator.</title>
        <authorList>
            <person name="Bonasio R."/>
            <person name="Zhang G."/>
            <person name="Ye C."/>
            <person name="Mutti N.S."/>
            <person name="Fang X."/>
            <person name="Qin N."/>
            <person name="Donahue G."/>
            <person name="Yang P."/>
            <person name="Li Q."/>
            <person name="Li C."/>
            <person name="Zhang P."/>
            <person name="Huang Z."/>
            <person name="Berger S.L."/>
            <person name="Reinberg D."/>
            <person name="Wang J."/>
            <person name="Liebig J."/>
        </authorList>
    </citation>
    <scope>NUCLEOTIDE SEQUENCE [LARGE SCALE GENOMIC DNA]</scope>
    <source>
        <strain evidence="14">C129</strain>
    </source>
</reference>
<keyword evidence="8 12" id="KW-0496">Mitochondrion</keyword>
<dbReference type="Pfam" id="PF02271">
    <property type="entry name" value="UCR_14kD"/>
    <property type="match status" value="1"/>
</dbReference>
<evidence type="ECO:0000256" key="3">
    <source>
        <dbReference type="ARBA" id="ARBA00016323"/>
    </source>
</evidence>
<dbReference type="Proteomes" id="UP000000311">
    <property type="component" value="Unassembled WGS sequence"/>
</dbReference>
<evidence type="ECO:0000313" key="13">
    <source>
        <dbReference type="EMBL" id="EFN60207.1"/>
    </source>
</evidence>
<evidence type="ECO:0000256" key="9">
    <source>
        <dbReference type="ARBA" id="ARBA00023136"/>
    </source>
</evidence>
<evidence type="ECO:0000256" key="6">
    <source>
        <dbReference type="ARBA" id="ARBA00022792"/>
    </source>
</evidence>
<dbReference type="FunCoup" id="E2B281">
    <property type="interactions" value="450"/>
</dbReference>
<dbReference type="EMBL" id="GL445067">
    <property type="protein sequence ID" value="EFN60207.1"/>
    <property type="molecule type" value="Genomic_DNA"/>
</dbReference>
<gene>
    <name evidence="13" type="ORF">EAG_02301</name>
</gene>
<dbReference type="PIRSF" id="PIRSF000022">
    <property type="entry name" value="Bc1_14K"/>
    <property type="match status" value="1"/>
</dbReference>
<keyword evidence="9 12" id="KW-0472">Membrane</keyword>
<evidence type="ECO:0000256" key="10">
    <source>
        <dbReference type="ARBA" id="ARBA00038521"/>
    </source>
</evidence>
<comment type="subunit">
    <text evidence="10">Component of the ubiquinol-cytochrome c oxidoreductase (cytochrome b-c1 complex, complex III, CIII), a multisubunit enzyme composed of 3 respiratory subunits cytochrome b, cytochrome c1 and Rieske protein, 2 core protein subunits, and additional low-molecular weight protein subunits. The complex exists as an obligatory dimer and forms supercomplexes (SCs) in the inner mitochondrial membrane with cytochrome c oxidase (complex IV, CIV).</text>
</comment>
<evidence type="ECO:0000256" key="1">
    <source>
        <dbReference type="ARBA" id="ARBA00004443"/>
    </source>
</evidence>
<evidence type="ECO:0000313" key="14">
    <source>
        <dbReference type="Proteomes" id="UP000000311"/>
    </source>
</evidence>
<dbReference type="GO" id="GO:0005743">
    <property type="term" value="C:mitochondrial inner membrane"/>
    <property type="evidence" value="ECO:0007669"/>
    <property type="project" value="UniProtKB-SubCell"/>
</dbReference>
<evidence type="ECO:0000256" key="5">
    <source>
        <dbReference type="ARBA" id="ARBA00022660"/>
    </source>
</evidence>
<evidence type="ECO:0000256" key="8">
    <source>
        <dbReference type="ARBA" id="ARBA00023128"/>
    </source>
</evidence>
<dbReference type="InterPro" id="IPR003197">
    <property type="entry name" value="QCR7"/>
</dbReference>
<evidence type="ECO:0000256" key="12">
    <source>
        <dbReference type="PIRNR" id="PIRNR000022"/>
    </source>
</evidence>
<keyword evidence="5 12" id="KW-0679">Respiratory chain</keyword>
<comment type="subcellular location">
    <subcellularLocation>
        <location evidence="1">Mitochondrion inner membrane</location>
        <topology evidence="1">Peripheral membrane protein</topology>
        <orientation evidence="1">Matrix side</orientation>
    </subcellularLocation>
</comment>
<keyword evidence="6 12" id="KW-0999">Mitochondrion inner membrane</keyword>
<dbReference type="GO" id="GO:0045275">
    <property type="term" value="C:respiratory chain complex III"/>
    <property type="evidence" value="ECO:0007669"/>
    <property type="project" value="InterPro"/>
</dbReference>
<accession>E2B281</accession>
<keyword evidence="14" id="KW-1185">Reference proteome</keyword>
<dbReference type="AlphaFoldDB" id="E2B281"/>
<evidence type="ECO:0000256" key="11">
    <source>
        <dbReference type="ARBA" id="ARBA00046393"/>
    </source>
</evidence>
<evidence type="ECO:0000256" key="7">
    <source>
        <dbReference type="ARBA" id="ARBA00022982"/>
    </source>
</evidence>
<name>E2B281_CAMFO</name>
<dbReference type="SUPFAM" id="SSF81524">
    <property type="entry name" value="14 kDa protein of cytochrome bc1 complex (Ubiquinol-cytochrome c reductase)"/>
    <property type="match status" value="1"/>
</dbReference>
<dbReference type="Gene3D" id="1.10.1090.10">
    <property type="entry name" value="Cytochrome b-c1 complex subunit 7"/>
    <property type="match status" value="1"/>
</dbReference>
<dbReference type="OMA" id="PLAQWYT"/>
<protein>
    <recommendedName>
        <fullName evidence="3 12">Cytochrome b-c1 complex subunit 7</fullName>
    </recommendedName>
</protein>
<dbReference type="InParanoid" id="E2B281"/>